<dbReference type="CDD" id="cd06464">
    <property type="entry name" value="ACD_sHsps-like"/>
    <property type="match status" value="1"/>
</dbReference>
<sequence>MALVPYDPFRAVDLMRREMDRFLSPVFTGFREEFNGGPRVDVYETENDVVALCEIPGVEKKDDININIHDNVLAVSGIINRTNEVKDENKVHRTERFYGRFQRSITLPAKVSPEGVKGSYRNGVLEIKMPKETPGQHKAIDVEWH</sequence>
<keyword evidence="6" id="KW-1185">Reference proteome</keyword>
<dbReference type="InterPro" id="IPR008978">
    <property type="entry name" value="HSP20-like_chaperone"/>
</dbReference>
<dbReference type="Gene3D" id="2.60.40.790">
    <property type="match status" value="1"/>
</dbReference>
<reference evidence="6" key="1">
    <citation type="submission" date="2016-10" db="EMBL/GenBank/DDBJ databases">
        <authorList>
            <person name="Varghese N."/>
            <person name="Submissions S."/>
        </authorList>
    </citation>
    <scope>NUCLEOTIDE SEQUENCE [LARGE SCALE GENOMIC DNA]</scope>
    <source>
        <strain evidence="6">DSM 17038</strain>
    </source>
</reference>
<dbReference type="PROSITE" id="PS51203">
    <property type="entry name" value="CS"/>
    <property type="match status" value="1"/>
</dbReference>
<dbReference type="Proteomes" id="UP000199337">
    <property type="component" value="Unassembled WGS sequence"/>
</dbReference>
<name>A0A1I2UGJ4_9FIRM</name>
<feature type="domain" description="SHSP" evidence="3">
    <location>
        <begin position="31"/>
        <end position="145"/>
    </location>
</feature>
<dbReference type="OrthoDB" id="9811615at2"/>
<dbReference type="EMBL" id="FOOX01000009">
    <property type="protein sequence ID" value="SFG76143.1"/>
    <property type="molecule type" value="Genomic_DNA"/>
</dbReference>
<evidence type="ECO:0000313" key="5">
    <source>
        <dbReference type="EMBL" id="SFG76143.1"/>
    </source>
</evidence>
<dbReference type="RefSeq" id="WP_092471812.1">
    <property type="nucleotide sequence ID" value="NZ_FOOX01000009.1"/>
</dbReference>
<protein>
    <submittedName>
        <fullName evidence="5">HSP20 family protein</fullName>
    </submittedName>
</protein>
<accession>A0A1I2UGJ4</accession>
<proteinExistence type="inferred from homology"/>
<evidence type="ECO:0000256" key="2">
    <source>
        <dbReference type="RuleBase" id="RU003616"/>
    </source>
</evidence>
<dbReference type="InterPro" id="IPR002068">
    <property type="entry name" value="A-crystallin/Hsp20_dom"/>
</dbReference>
<dbReference type="AlphaFoldDB" id="A0A1I2UGJ4"/>
<dbReference type="SUPFAM" id="SSF49764">
    <property type="entry name" value="HSP20-like chaperones"/>
    <property type="match status" value="1"/>
</dbReference>
<dbReference type="STRING" id="341036.SAMN05660649_02604"/>
<organism evidence="5 6">
    <name type="scientific">Desulfotruncus arcticus DSM 17038</name>
    <dbReference type="NCBI Taxonomy" id="1121424"/>
    <lineage>
        <taxon>Bacteria</taxon>
        <taxon>Bacillati</taxon>
        <taxon>Bacillota</taxon>
        <taxon>Clostridia</taxon>
        <taxon>Eubacteriales</taxon>
        <taxon>Desulfallaceae</taxon>
        <taxon>Desulfotruncus</taxon>
    </lineage>
</organism>
<dbReference type="InterPro" id="IPR007052">
    <property type="entry name" value="CS_dom"/>
</dbReference>
<dbReference type="InterPro" id="IPR031107">
    <property type="entry name" value="Small_HSP"/>
</dbReference>
<comment type="similarity">
    <text evidence="1 2">Belongs to the small heat shock protein (HSP20) family.</text>
</comment>
<evidence type="ECO:0000259" key="4">
    <source>
        <dbReference type="PROSITE" id="PS51203"/>
    </source>
</evidence>
<evidence type="ECO:0000256" key="1">
    <source>
        <dbReference type="PROSITE-ProRule" id="PRU00285"/>
    </source>
</evidence>
<dbReference type="PANTHER" id="PTHR11527">
    <property type="entry name" value="HEAT-SHOCK PROTEIN 20 FAMILY MEMBER"/>
    <property type="match status" value="1"/>
</dbReference>
<feature type="domain" description="CS" evidence="4">
    <location>
        <begin position="35"/>
        <end position="145"/>
    </location>
</feature>
<gene>
    <name evidence="5" type="ORF">SAMN05660649_02604</name>
</gene>
<evidence type="ECO:0000259" key="3">
    <source>
        <dbReference type="PROSITE" id="PS01031"/>
    </source>
</evidence>
<dbReference type="PROSITE" id="PS01031">
    <property type="entry name" value="SHSP"/>
    <property type="match status" value="1"/>
</dbReference>
<dbReference type="Pfam" id="PF00011">
    <property type="entry name" value="HSP20"/>
    <property type="match status" value="1"/>
</dbReference>
<evidence type="ECO:0000313" key="6">
    <source>
        <dbReference type="Proteomes" id="UP000199337"/>
    </source>
</evidence>